<dbReference type="Proteomes" id="UP000789759">
    <property type="component" value="Unassembled WGS sequence"/>
</dbReference>
<feature type="region of interest" description="Disordered" evidence="1">
    <location>
        <begin position="503"/>
        <end position="549"/>
    </location>
</feature>
<comment type="caution">
    <text evidence="2">The sequence shown here is derived from an EMBL/GenBank/DDBJ whole genome shotgun (WGS) entry which is preliminary data.</text>
</comment>
<evidence type="ECO:0000313" key="2">
    <source>
        <dbReference type="EMBL" id="CAG8785914.1"/>
    </source>
</evidence>
<evidence type="ECO:0000313" key="3">
    <source>
        <dbReference type="Proteomes" id="UP000789759"/>
    </source>
</evidence>
<reference evidence="2" key="1">
    <citation type="submission" date="2021-06" db="EMBL/GenBank/DDBJ databases">
        <authorList>
            <person name="Kallberg Y."/>
            <person name="Tangrot J."/>
            <person name="Rosling A."/>
        </authorList>
    </citation>
    <scope>NUCLEOTIDE SEQUENCE</scope>
    <source>
        <strain evidence="2">FL966</strain>
    </source>
</reference>
<evidence type="ECO:0000256" key="1">
    <source>
        <dbReference type="SAM" id="MobiDB-lite"/>
    </source>
</evidence>
<gene>
    <name evidence="2" type="ORF">CPELLU_LOCUS16681</name>
</gene>
<accession>A0A9N9JJZ8</accession>
<dbReference type="EMBL" id="CAJVQA010025417">
    <property type="protein sequence ID" value="CAG8785914.1"/>
    <property type="molecule type" value="Genomic_DNA"/>
</dbReference>
<dbReference type="AlphaFoldDB" id="A0A9N9JJZ8"/>
<feature type="compositionally biased region" description="Low complexity" evidence="1">
    <location>
        <begin position="458"/>
        <end position="475"/>
    </location>
</feature>
<protein>
    <submittedName>
        <fullName evidence="2">15151_t:CDS:1</fullName>
    </submittedName>
</protein>
<keyword evidence="3" id="KW-1185">Reference proteome</keyword>
<sequence length="549" mass="63315">MLPYETIIKNPLNYNPAELINMERYVCFDNTAECSAQASLNNCDHNMEYDNEILTYHQINIDSEEHNEDASLANKECKVMVASEGIPECTVFDSWTNVETFLEEYERRNGFTVIKYRVDKNKARVNCSWHINLSYGEAGTLISITIFVNEHNHNINFDTQEFGNKYCILTEDALREVEIMTKYVCLSITAQEIKSNCTLIELADCLNQQLKAETQWNRFHLYKDSTTFPTVSTPGHALFPAVTKNIDKYLTDIINNRIKDEMAESLFLTANQIVITSYKLNFEQEIDEETSCEFFEDNYDACQITLQSIIDEVENEKIKEIWKISDIHSEKRHCIHFIVILNPISFLCLCLMTISRGLIYSYQENKMYEDENIIFNHEKGIVNEVCYSKEVLPIRQASTVSLMAPTMKKTLQKKNQYGKIWGLAREATLLVMNTEDSEIIKILQSYIMKKKNEVNTCNNDTQNNKKGNNNAVNKNQAMSEEDQAILEREDQAILEEENQATLEENQAISEEENEAISKGENDNNSTDNEVTNIQVPQNVQNPLHIIGKE</sequence>
<dbReference type="OrthoDB" id="2420811at2759"/>
<feature type="region of interest" description="Disordered" evidence="1">
    <location>
        <begin position="457"/>
        <end position="476"/>
    </location>
</feature>
<feature type="compositionally biased region" description="Polar residues" evidence="1">
    <location>
        <begin position="522"/>
        <end position="541"/>
    </location>
</feature>
<proteinExistence type="predicted"/>
<organism evidence="2 3">
    <name type="scientific">Cetraspora pellucida</name>
    <dbReference type="NCBI Taxonomy" id="1433469"/>
    <lineage>
        <taxon>Eukaryota</taxon>
        <taxon>Fungi</taxon>
        <taxon>Fungi incertae sedis</taxon>
        <taxon>Mucoromycota</taxon>
        <taxon>Glomeromycotina</taxon>
        <taxon>Glomeromycetes</taxon>
        <taxon>Diversisporales</taxon>
        <taxon>Gigasporaceae</taxon>
        <taxon>Cetraspora</taxon>
    </lineage>
</organism>
<name>A0A9N9JJZ8_9GLOM</name>